<reference evidence="9 10" key="1">
    <citation type="submission" date="2017-02" db="EMBL/GenBank/DDBJ databases">
        <authorList>
            <person name="Peterson S.W."/>
        </authorList>
    </citation>
    <scope>NUCLEOTIDE SEQUENCE [LARGE SCALE GENOMIC DNA]</scope>
    <source>
        <strain evidence="9 10">ATCC 17233</strain>
    </source>
</reference>
<dbReference type="SUPFAM" id="SSF53271">
    <property type="entry name" value="PRTase-like"/>
    <property type="match status" value="2"/>
</dbReference>
<keyword evidence="3" id="KW-0545">Nucleotide biosynthesis</keyword>
<dbReference type="EC" id="2.7.6.1" evidence="1"/>
<dbReference type="PANTHER" id="PTHR10210:SF32">
    <property type="entry name" value="RIBOSE-PHOSPHATE PYROPHOSPHOKINASE 2"/>
    <property type="match status" value="1"/>
</dbReference>
<evidence type="ECO:0000256" key="1">
    <source>
        <dbReference type="ARBA" id="ARBA00013247"/>
    </source>
</evidence>
<dbReference type="GO" id="GO:0005737">
    <property type="term" value="C:cytoplasm"/>
    <property type="evidence" value="ECO:0007669"/>
    <property type="project" value="TreeGrafter"/>
</dbReference>
<dbReference type="InterPro" id="IPR005946">
    <property type="entry name" value="Rib-P_diPkinase"/>
</dbReference>
<dbReference type="AlphaFoldDB" id="A0A1T4PND2"/>
<dbReference type="OrthoDB" id="9777067at2"/>
<keyword evidence="5 9" id="KW-0418">Kinase</keyword>
<organism evidence="9 10">
    <name type="scientific">Eubacterium ruminantium</name>
    <dbReference type="NCBI Taxonomy" id="42322"/>
    <lineage>
        <taxon>Bacteria</taxon>
        <taxon>Bacillati</taxon>
        <taxon>Bacillota</taxon>
        <taxon>Clostridia</taxon>
        <taxon>Eubacteriales</taxon>
        <taxon>Eubacteriaceae</taxon>
        <taxon>Eubacterium</taxon>
    </lineage>
</organism>
<evidence type="ECO:0000259" key="8">
    <source>
        <dbReference type="Pfam" id="PF13793"/>
    </source>
</evidence>
<dbReference type="Proteomes" id="UP000189857">
    <property type="component" value="Unassembled WGS sequence"/>
</dbReference>
<dbReference type="PANTHER" id="PTHR10210">
    <property type="entry name" value="RIBOSE-PHOSPHATE DIPHOSPHOKINASE FAMILY MEMBER"/>
    <property type="match status" value="1"/>
</dbReference>
<dbReference type="InterPro" id="IPR029057">
    <property type="entry name" value="PRTase-like"/>
</dbReference>
<dbReference type="GO" id="GO:0002189">
    <property type="term" value="C:ribose phosphate diphosphokinase complex"/>
    <property type="evidence" value="ECO:0007669"/>
    <property type="project" value="TreeGrafter"/>
</dbReference>
<dbReference type="InterPro" id="IPR029099">
    <property type="entry name" value="Pribosyltran_N"/>
</dbReference>
<sequence>MPDASKLSTIPVGQLGLLPLESCCNLGKKVDKYLVKWRKARLVKEPKESIIFDGYEQETFLLKSDCPRFASGEAKGTLKGSIRGKDVFLMVDVGNYSIEYSQCGIVKPMSPDDHFQDLKRIIAAIGGKARRINVIMPFLYESRQHKRTNRESLDCALALQELVGMGVENIITFDAHDPRVQNAIPVSGFENVMPTYQFIKCLLKTTPDLKLDSDHLMIISPDEGAMHRAIYFANHFGVDVGMFYKRRDYTRVVNGKNPIVAHEFLGDDVEGKDVIIIDDMIASGESMLDVARELKKRKANRVYCLATFGLFTAGLDVFDAAKKEGIIEKVITTNVTYQKPELFERDWYESADMSKYIAYLIDHINHDASISDLLDQSERIQARISEYKEKHTISDNYEA</sequence>
<keyword evidence="10" id="KW-1185">Reference proteome</keyword>
<protein>
    <recommendedName>
        <fullName evidence="1">ribose-phosphate diphosphokinase</fullName>
        <ecNumber evidence="1">2.7.6.1</ecNumber>
    </recommendedName>
</protein>
<dbReference type="EMBL" id="FUXA01000013">
    <property type="protein sequence ID" value="SJZ93042.1"/>
    <property type="molecule type" value="Genomic_DNA"/>
</dbReference>
<comment type="catalytic activity">
    <reaction evidence="7">
        <text>D-ribose 5-phosphate + ATP = 5-phospho-alpha-D-ribose 1-diphosphate + AMP + H(+)</text>
        <dbReference type="Rhea" id="RHEA:15609"/>
        <dbReference type="ChEBI" id="CHEBI:15378"/>
        <dbReference type="ChEBI" id="CHEBI:30616"/>
        <dbReference type="ChEBI" id="CHEBI:58017"/>
        <dbReference type="ChEBI" id="CHEBI:78346"/>
        <dbReference type="ChEBI" id="CHEBI:456215"/>
        <dbReference type="EC" id="2.7.6.1"/>
    </reaction>
</comment>
<dbReference type="GO" id="GO:0000287">
    <property type="term" value="F:magnesium ion binding"/>
    <property type="evidence" value="ECO:0007669"/>
    <property type="project" value="InterPro"/>
</dbReference>
<proteinExistence type="predicted"/>
<evidence type="ECO:0000313" key="10">
    <source>
        <dbReference type="Proteomes" id="UP000189857"/>
    </source>
</evidence>
<evidence type="ECO:0000256" key="4">
    <source>
        <dbReference type="ARBA" id="ARBA00022741"/>
    </source>
</evidence>
<evidence type="ECO:0000256" key="6">
    <source>
        <dbReference type="ARBA" id="ARBA00022840"/>
    </source>
</evidence>
<feature type="domain" description="Ribose-phosphate pyrophosphokinase N-terminal" evidence="8">
    <location>
        <begin position="20"/>
        <end position="166"/>
    </location>
</feature>
<dbReference type="NCBIfam" id="TIGR01251">
    <property type="entry name" value="ribP_PPkin"/>
    <property type="match status" value="1"/>
</dbReference>
<keyword evidence="2" id="KW-0808">Transferase</keyword>
<dbReference type="GO" id="GO:0016301">
    <property type="term" value="F:kinase activity"/>
    <property type="evidence" value="ECO:0007669"/>
    <property type="project" value="UniProtKB-KW"/>
</dbReference>
<dbReference type="CDD" id="cd06223">
    <property type="entry name" value="PRTases_typeI"/>
    <property type="match status" value="1"/>
</dbReference>
<evidence type="ECO:0000256" key="5">
    <source>
        <dbReference type="ARBA" id="ARBA00022777"/>
    </source>
</evidence>
<dbReference type="RefSeq" id="WP_078787875.1">
    <property type="nucleotide sequence ID" value="NZ_FMTO01000012.1"/>
</dbReference>
<evidence type="ECO:0000313" key="9">
    <source>
        <dbReference type="EMBL" id="SJZ93042.1"/>
    </source>
</evidence>
<accession>A0A1T4PND2</accession>
<dbReference type="InterPro" id="IPR000836">
    <property type="entry name" value="PRTase_dom"/>
</dbReference>
<evidence type="ECO:0000256" key="3">
    <source>
        <dbReference type="ARBA" id="ARBA00022727"/>
    </source>
</evidence>
<dbReference type="GO" id="GO:0004749">
    <property type="term" value="F:ribose phosphate diphosphokinase activity"/>
    <property type="evidence" value="ECO:0007669"/>
    <property type="project" value="UniProtKB-EC"/>
</dbReference>
<evidence type="ECO:0000256" key="7">
    <source>
        <dbReference type="ARBA" id="ARBA00049535"/>
    </source>
</evidence>
<dbReference type="GO" id="GO:0005524">
    <property type="term" value="F:ATP binding"/>
    <property type="evidence" value="ECO:0007669"/>
    <property type="project" value="UniProtKB-KW"/>
</dbReference>
<gene>
    <name evidence="9" type="ORF">SAMN02745110_02070</name>
</gene>
<dbReference type="Pfam" id="PF14572">
    <property type="entry name" value="Pribosyl_synth"/>
    <property type="match status" value="1"/>
</dbReference>
<dbReference type="GO" id="GO:0006164">
    <property type="term" value="P:purine nucleotide biosynthetic process"/>
    <property type="evidence" value="ECO:0007669"/>
    <property type="project" value="TreeGrafter"/>
</dbReference>
<dbReference type="Gene3D" id="3.40.50.2020">
    <property type="match status" value="2"/>
</dbReference>
<dbReference type="Pfam" id="PF13793">
    <property type="entry name" value="Pribosyltran_N"/>
    <property type="match status" value="1"/>
</dbReference>
<keyword evidence="4" id="KW-0547">Nucleotide-binding</keyword>
<name>A0A1T4PND2_9FIRM</name>
<keyword evidence="6" id="KW-0067">ATP-binding</keyword>
<evidence type="ECO:0000256" key="2">
    <source>
        <dbReference type="ARBA" id="ARBA00022679"/>
    </source>
</evidence>
<dbReference type="GO" id="GO:0006015">
    <property type="term" value="P:5-phosphoribose 1-diphosphate biosynthetic process"/>
    <property type="evidence" value="ECO:0007669"/>
    <property type="project" value="TreeGrafter"/>
</dbReference>
<dbReference type="NCBIfam" id="NF005299">
    <property type="entry name" value="PRK06827.1"/>
    <property type="match status" value="1"/>
</dbReference>